<organism evidence="1">
    <name type="scientific">bioreactor metagenome</name>
    <dbReference type="NCBI Taxonomy" id="1076179"/>
    <lineage>
        <taxon>unclassified sequences</taxon>
        <taxon>metagenomes</taxon>
        <taxon>ecological metagenomes</taxon>
    </lineage>
</organism>
<name>A0A645CFY8_9ZZZZ</name>
<gene>
    <name evidence="1" type="ORF">SDC9_122799</name>
</gene>
<accession>A0A645CFY8</accession>
<dbReference type="EMBL" id="VSSQ01026876">
    <property type="protein sequence ID" value="MPM75805.1"/>
    <property type="molecule type" value="Genomic_DNA"/>
</dbReference>
<protein>
    <submittedName>
        <fullName evidence="1">Uncharacterized protein</fullName>
    </submittedName>
</protein>
<evidence type="ECO:0000313" key="1">
    <source>
        <dbReference type="EMBL" id="MPM75805.1"/>
    </source>
</evidence>
<dbReference type="AlphaFoldDB" id="A0A645CFY8"/>
<dbReference type="AntiFam" id="ANF00074">
    <property type="entry name" value="Shadow ORF (opposite alaS)"/>
</dbReference>
<reference evidence="1" key="1">
    <citation type="submission" date="2019-08" db="EMBL/GenBank/DDBJ databases">
        <authorList>
            <person name="Kucharzyk K."/>
            <person name="Murdoch R.W."/>
            <person name="Higgins S."/>
            <person name="Loffler F."/>
        </authorList>
    </citation>
    <scope>NUCLEOTIDE SEQUENCE</scope>
</reference>
<sequence length="65" mass="7182">MVGDNAHGDVRFFVLSIGKITNLSDFSNERSENIGIVIGGFTLNSHTQSFEAHAGIDYFGWKSFE</sequence>
<comment type="caution">
    <text evidence="1">The sequence shown here is derived from an EMBL/GenBank/DDBJ whole genome shotgun (WGS) entry which is preliminary data.</text>
</comment>
<proteinExistence type="predicted"/>